<name>A0A0E9QV17_ANGAN</name>
<accession>A0A0E9QV17</accession>
<evidence type="ECO:0000313" key="1">
    <source>
        <dbReference type="EMBL" id="JAH20115.1"/>
    </source>
</evidence>
<reference evidence="1" key="2">
    <citation type="journal article" date="2015" name="Fish Shellfish Immunol.">
        <title>Early steps in the European eel (Anguilla anguilla)-Vibrio vulnificus interaction in the gills: Role of the RtxA13 toxin.</title>
        <authorList>
            <person name="Callol A."/>
            <person name="Pajuelo D."/>
            <person name="Ebbesson L."/>
            <person name="Teles M."/>
            <person name="MacKenzie S."/>
            <person name="Amaro C."/>
        </authorList>
    </citation>
    <scope>NUCLEOTIDE SEQUENCE</scope>
</reference>
<sequence length="55" mass="6207">MTDDSAVLTALGSYFYHCGASRGRYCDWKMPSCREGRSSPFKIAEWRNLVGCRGL</sequence>
<proteinExistence type="predicted"/>
<organism evidence="1">
    <name type="scientific">Anguilla anguilla</name>
    <name type="common">European freshwater eel</name>
    <name type="synonym">Muraena anguilla</name>
    <dbReference type="NCBI Taxonomy" id="7936"/>
    <lineage>
        <taxon>Eukaryota</taxon>
        <taxon>Metazoa</taxon>
        <taxon>Chordata</taxon>
        <taxon>Craniata</taxon>
        <taxon>Vertebrata</taxon>
        <taxon>Euteleostomi</taxon>
        <taxon>Actinopterygii</taxon>
        <taxon>Neopterygii</taxon>
        <taxon>Teleostei</taxon>
        <taxon>Anguilliformes</taxon>
        <taxon>Anguillidae</taxon>
        <taxon>Anguilla</taxon>
    </lineage>
</organism>
<protein>
    <submittedName>
        <fullName evidence="1">Uncharacterized protein</fullName>
    </submittedName>
</protein>
<dbReference type="EMBL" id="GBXM01088462">
    <property type="protein sequence ID" value="JAH20115.1"/>
    <property type="molecule type" value="Transcribed_RNA"/>
</dbReference>
<dbReference type="AlphaFoldDB" id="A0A0E9QV17"/>
<reference evidence="1" key="1">
    <citation type="submission" date="2014-11" db="EMBL/GenBank/DDBJ databases">
        <authorList>
            <person name="Amaro Gonzalez C."/>
        </authorList>
    </citation>
    <scope>NUCLEOTIDE SEQUENCE</scope>
</reference>